<keyword evidence="2" id="KW-1185">Reference proteome</keyword>
<dbReference type="RefSeq" id="WP_153712539.1">
    <property type="nucleotide sequence ID" value="NZ_CP045871.1"/>
</dbReference>
<name>A0A5Q2QDE3_9GAMM</name>
<gene>
    <name evidence="1" type="ORF">GH975_00075</name>
</gene>
<dbReference type="Proteomes" id="UP000388235">
    <property type="component" value="Chromosome"/>
</dbReference>
<organism evidence="1 2">
    <name type="scientific">Litorivicinus lipolyticus</name>
    <dbReference type="NCBI Taxonomy" id="418701"/>
    <lineage>
        <taxon>Bacteria</taxon>
        <taxon>Pseudomonadati</taxon>
        <taxon>Pseudomonadota</taxon>
        <taxon>Gammaproteobacteria</taxon>
        <taxon>Oceanospirillales</taxon>
        <taxon>Litorivicinaceae</taxon>
        <taxon>Litorivicinus</taxon>
    </lineage>
</organism>
<sequence length="135" mass="15140">MPVKTEPLCEQLRAIADLALDYACTGLAPEHYQPVIQRFHAAVHALPLCTQLVRILRDIHSLGLEDDLTTLIERSVLADAAARPDLPLSQIRVLFDCADWESLKVMARNPTLDDFTRHRARQLADHIMRAHLSGA</sequence>
<accession>A0A5Q2QDE3</accession>
<reference evidence="1 2" key="1">
    <citation type="submission" date="2019-11" db="EMBL/GenBank/DDBJ databases">
        <authorList>
            <person name="Khan S.A."/>
            <person name="Jeon C.O."/>
            <person name="Chun B.H."/>
        </authorList>
    </citation>
    <scope>NUCLEOTIDE SEQUENCE [LARGE SCALE GENOMIC DNA]</scope>
    <source>
        <strain evidence="1 2">IMCC 1097</strain>
    </source>
</reference>
<evidence type="ECO:0000313" key="2">
    <source>
        <dbReference type="Proteomes" id="UP000388235"/>
    </source>
</evidence>
<proteinExistence type="predicted"/>
<evidence type="ECO:0000313" key="1">
    <source>
        <dbReference type="EMBL" id="QGG79035.1"/>
    </source>
</evidence>
<dbReference type="EMBL" id="CP045871">
    <property type="protein sequence ID" value="QGG79035.1"/>
    <property type="molecule type" value="Genomic_DNA"/>
</dbReference>
<dbReference type="AlphaFoldDB" id="A0A5Q2QDE3"/>
<dbReference type="KEGG" id="llp:GH975_00075"/>
<protein>
    <submittedName>
        <fullName evidence="1">Uncharacterized protein</fullName>
    </submittedName>
</protein>